<comment type="caution">
    <text evidence="2">The sequence shown here is derived from an EMBL/GenBank/DDBJ whole genome shotgun (WGS) entry which is preliminary data.</text>
</comment>
<name>A0ABR2PQY1_9ROSI</name>
<feature type="compositionally biased region" description="Polar residues" evidence="1">
    <location>
        <begin position="31"/>
        <end position="40"/>
    </location>
</feature>
<keyword evidence="3" id="KW-1185">Reference proteome</keyword>
<dbReference type="EMBL" id="JBBPBN010000053">
    <property type="protein sequence ID" value="KAK8990692.1"/>
    <property type="molecule type" value="Genomic_DNA"/>
</dbReference>
<dbReference type="Proteomes" id="UP001396334">
    <property type="component" value="Unassembled WGS sequence"/>
</dbReference>
<feature type="compositionally biased region" description="Polar residues" evidence="1">
    <location>
        <begin position="12"/>
        <end position="21"/>
    </location>
</feature>
<feature type="region of interest" description="Disordered" evidence="1">
    <location>
        <begin position="1"/>
        <end position="40"/>
    </location>
</feature>
<sequence length="144" mass="15647">MAKAKVSATDVWESSSDSSEAGNRWRKSDSQSKPLSGNDESLNEAFLGAHSIGINLHRYLEENRLLGEAELVGCLSEEVAGSISPKGYCSNFPVDLSQNLNNTKWVDIVSKGLVVCEPDPPVIDPCNSRAVEEMSQMCEPGFLE</sequence>
<gene>
    <name evidence="2" type="ORF">V6N11_028657</name>
</gene>
<organism evidence="2 3">
    <name type="scientific">Hibiscus sabdariffa</name>
    <name type="common">roselle</name>
    <dbReference type="NCBI Taxonomy" id="183260"/>
    <lineage>
        <taxon>Eukaryota</taxon>
        <taxon>Viridiplantae</taxon>
        <taxon>Streptophyta</taxon>
        <taxon>Embryophyta</taxon>
        <taxon>Tracheophyta</taxon>
        <taxon>Spermatophyta</taxon>
        <taxon>Magnoliopsida</taxon>
        <taxon>eudicotyledons</taxon>
        <taxon>Gunneridae</taxon>
        <taxon>Pentapetalae</taxon>
        <taxon>rosids</taxon>
        <taxon>malvids</taxon>
        <taxon>Malvales</taxon>
        <taxon>Malvaceae</taxon>
        <taxon>Malvoideae</taxon>
        <taxon>Hibiscus</taxon>
    </lineage>
</organism>
<evidence type="ECO:0000313" key="2">
    <source>
        <dbReference type="EMBL" id="KAK8990692.1"/>
    </source>
</evidence>
<proteinExistence type="predicted"/>
<evidence type="ECO:0000313" key="3">
    <source>
        <dbReference type="Proteomes" id="UP001396334"/>
    </source>
</evidence>
<evidence type="ECO:0000256" key="1">
    <source>
        <dbReference type="SAM" id="MobiDB-lite"/>
    </source>
</evidence>
<protein>
    <submittedName>
        <fullName evidence="2">Uncharacterized protein</fullName>
    </submittedName>
</protein>
<accession>A0ABR2PQY1</accession>
<reference evidence="2 3" key="1">
    <citation type="journal article" date="2024" name="G3 (Bethesda)">
        <title>Genome assembly of Hibiscus sabdariffa L. provides insights into metabolisms of medicinal natural products.</title>
        <authorList>
            <person name="Kim T."/>
        </authorList>
    </citation>
    <scope>NUCLEOTIDE SEQUENCE [LARGE SCALE GENOMIC DNA]</scope>
    <source>
        <strain evidence="2">TK-2024</strain>
        <tissue evidence="2">Old leaves</tissue>
    </source>
</reference>